<gene>
    <name evidence="1" type="ORF">GCM10007071_34380</name>
</gene>
<evidence type="ECO:0000313" key="1">
    <source>
        <dbReference type="EMBL" id="GGY84183.1"/>
    </source>
</evidence>
<proteinExistence type="predicted"/>
<dbReference type="Proteomes" id="UP000601597">
    <property type="component" value="Unassembled WGS sequence"/>
</dbReference>
<protein>
    <submittedName>
        <fullName evidence="1">Uncharacterized protein</fullName>
    </submittedName>
</protein>
<dbReference type="EMBL" id="BMXV01000009">
    <property type="protein sequence ID" value="GGY84183.1"/>
    <property type="molecule type" value="Genomic_DNA"/>
</dbReference>
<organism evidence="1 2">
    <name type="scientific">Marinobacter zhanjiangensis</name>
    <dbReference type="NCBI Taxonomy" id="578215"/>
    <lineage>
        <taxon>Bacteria</taxon>
        <taxon>Pseudomonadati</taxon>
        <taxon>Pseudomonadota</taxon>
        <taxon>Gammaproteobacteria</taxon>
        <taxon>Pseudomonadales</taxon>
        <taxon>Marinobacteraceae</taxon>
        <taxon>Marinobacter</taxon>
    </lineage>
</organism>
<sequence>MGGRPGCARGRSEDCDKPNAMALKSPVERQCLSLVAQPLSDMGHVASADRQGLVDVGQSELAGTILKPFQ</sequence>
<evidence type="ECO:0000313" key="2">
    <source>
        <dbReference type="Proteomes" id="UP000601597"/>
    </source>
</evidence>
<accession>A0ABQ3BCP9</accession>
<reference evidence="2" key="1">
    <citation type="journal article" date="2019" name="Int. J. Syst. Evol. Microbiol.">
        <title>The Global Catalogue of Microorganisms (GCM) 10K type strain sequencing project: providing services to taxonomists for standard genome sequencing and annotation.</title>
        <authorList>
            <consortium name="The Broad Institute Genomics Platform"/>
            <consortium name="The Broad Institute Genome Sequencing Center for Infectious Disease"/>
            <person name="Wu L."/>
            <person name="Ma J."/>
        </authorList>
    </citation>
    <scope>NUCLEOTIDE SEQUENCE [LARGE SCALE GENOMIC DNA]</scope>
    <source>
        <strain evidence="2">KCTC 22280</strain>
    </source>
</reference>
<name>A0ABQ3BCP9_9GAMM</name>
<keyword evidence="2" id="KW-1185">Reference proteome</keyword>
<comment type="caution">
    <text evidence="1">The sequence shown here is derived from an EMBL/GenBank/DDBJ whole genome shotgun (WGS) entry which is preliminary data.</text>
</comment>